<dbReference type="SUPFAM" id="SSF54506">
    <property type="entry name" value="Diaminopimelate epimerase-like"/>
    <property type="match status" value="2"/>
</dbReference>
<name>A0A5C6IU08_9ACTN</name>
<evidence type="ECO:0008006" key="6">
    <source>
        <dbReference type="Google" id="ProtNLM"/>
    </source>
</evidence>
<evidence type="ECO:0000256" key="1">
    <source>
        <dbReference type="ARBA" id="ARBA00007673"/>
    </source>
</evidence>
<protein>
    <recommendedName>
        <fullName evidence="6">Proline racemase</fullName>
    </recommendedName>
</protein>
<evidence type="ECO:0000313" key="5">
    <source>
        <dbReference type="Proteomes" id="UP000320481"/>
    </source>
</evidence>
<dbReference type="GO" id="GO:0016853">
    <property type="term" value="F:isomerase activity"/>
    <property type="evidence" value="ECO:0007669"/>
    <property type="project" value="UniProtKB-KW"/>
</dbReference>
<proteinExistence type="inferred from homology"/>
<dbReference type="PANTHER" id="PTHR43709">
    <property type="entry name" value="ACONITATE ISOMERASE-RELATED"/>
    <property type="match status" value="1"/>
</dbReference>
<evidence type="ECO:0000256" key="2">
    <source>
        <dbReference type="ARBA" id="ARBA00023235"/>
    </source>
</evidence>
<dbReference type="AlphaFoldDB" id="A0A5C6IU08"/>
<comment type="similarity">
    <text evidence="1">Belongs to the PrpF family.</text>
</comment>
<keyword evidence="5" id="KW-1185">Reference proteome</keyword>
<gene>
    <name evidence="4" type="ORF">FRZ03_33850</name>
</gene>
<sequence length="345" mass="36329">MGARRPRAVDRRRPGAAGLGRPRGVIADVVRAEGAPGPTLVLDQGRLPRGALALRGELIAVRRWLEETGRGQVRKIALVGPSPVASYDVDYRFVQCLPEPDGFDFRTGCGHSLLAAVVASGRRGPVRVRAVTTGDPVLCLPRPDGSYTVRVERPVSVAELLPTGRPVQRLCGLPVSLVRYGNPYVFVAARDLGLTSRDALFGAGAEVLGRLLAVRAAAARLLGLPVTGALPKVAAVGACLPGRLSVRAATVTGWHPGLALTGSVCLAAARGVPGTVPWLLSEGPDRRPWAAVERVRPLRLDTPSGPVLVSAAGTGQRLAHVAVHGKRARVLERSLSLPWRIHVTA</sequence>
<evidence type="ECO:0000256" key="3">
    <source>
        <dbReference type="SAM" id="MobiDB-lite"/>
    </source>
</evidence>
<organism evidence="4 5">
    <name type="scientific">Streptomyces misionensis</name>
    <dbReference type="NCBI Taxonomy" id="67331"/>
    <lineage>
        <taxon>Bacteria</taxon>
        <taxon>Bacillati</taxon>
        <taxon>Actinomycetota</taxon>
        <taxon>Actinomycetes</taxon>
        <taxon>Kitasatosporales</taxon>
        <taxon>Streptomycetaceae</taxon>
        <taxon>Streptomyces</taxon>
    </lineage>
</organism>
<dbReference type="Pfam" id="PF04303">
    <property type="entry name" value="PrpF"/>
    <property type="match status" value="1"/>
</dbReference>
<comment type="caution">
    <text evidence="4">The sequence shown here is derived from an EMBL/GenBank/DDBJ whole genome shotgun (WGS) entry which is preliminary data.</text>
</comment>
<dbReference type="InterPro" id="IPR007400">
    <property type="entry name" value="PrpF-like"/>
</dbReference>
<dbReference type="Gene3D" id="3.10.310.10">
    <property type="entry name" value="Diaminopimelate Epimerase, Chain A, domain 1"/>
    <property type="match status" value="2"/>
</dbReference>
<dbReference type="Proteomes" id="UP000320481">
    <property type="component" value="Unassembled WGS sequence"/>
</dbReference>
<accession>A0A5C6IU08</accession>
<feature type="region of interest" description="Disordered" evidence="3">
    <location>
        <begin position="1"/>
        <end position="20"/>
    </location>
</feature>
<dbReference type="PANTHER" id="PTHR43709:SF2">
    <property type="entry name" value="DUF453 DOMAIN PROTEIN (AFU_ORTHOLOGUE AFUA_6G00360)"/>
    <property type="match status" value="1"/>
</dbReference>
<reference evidence="4" key="1">
    <citation type="journal article" date="2019" name="Microbiol. Resour. Announc.">
        <title>Draft Genomic Sequences of Streptomyces misionensis and Streptomyces albidoflavus, bacteria applied for phytopathogen biocontrol.</title>
        <authorList>
            <person name="Pylro V."/>
            <person name="Dias A."/>
            <person name="Andreote F."/>
            <person name="Varani A."/>
            <person name="Andreote C."/>
            <person name="Bernardo E."/>
            <person name="Martins T."/>
        </authorList>
    </citation>
    <scope>NUCLEOTIDE SEQUENCE [LARGE SCALE GENOMIC DNA]</scope>
    <source>
        <strain evidence="4">66</strain>
    </source>
</reference>
<keyword evidence="2" id="KW-0413">Isomerase</keyword>
<evidence type="ECO:0000313" key="4">
    <source>
        <dbReference type="EMBL" id="TWV32063.1"/>
    </source>
</evidence>
<dbReference type="EMBL" id="VOGW01000188">
    <property type="protein sequence ID" value="TWV32063.1"/>
    <property type="molecule type" value="Genomic_DNA"/>
</dbReference>